<dbReference type="Pfam" id="PF12697">
    <property type="entry name" value="Abhydrolase_6"/>
    <property type="match status" value="1"/>
</dbReference>
<keyword evidence="2" id="KW-0378">Hydrolase</keyword>
<reference evidence="2 3" key="1">
    <citation type="submission" date="2021-07" db="EMBL/GenBank/DDBJ databases">
        <title>Whole Genome Sequence of Nocardia Iowensis.</title>
        <authorList>
            <person name="Lamm A."/>
            <person name="Collins-Fairclough A.M."/>
            <person name="Bunk B."/>
            <person name="Sproer C."/>
        </authorList>
    </citation>
    <scope>NUCLEOTIDE SEQUENCE [LARGE SCALE GENOMIC DNA]</scope>
    <source>
        <strain evidence="2 3">NRRL 5646</strain>
    </source>
</reference>
<evidence type="ECO:0000313" key="2">
    <source>
        <dbReference type="EMBL" id="QXN90108.1"/>
    </source>
</evidence>
<dbReference type="RefSeq" id="WP_218470980.1">
    <property type="nucleotide sequence ID" value="NZ_BAABJN010000006.1"/>
</dbReference>
<dbReference type="InterPro" id="IPR050266">
    <property type="entry name" value="AB_hydrolase_sf"/>
</dbReference>
<dbReference type="Proteomes" id="UP000694257">
    <property type="component" value="Chromosome"/>
</dbReference>
<dbReference type="PANTHER" id="PTHR43798:SF33">
    <property type="entry name" value="HYDROLASE, PUTATIVE (AFU_ORTHOLOGUE AFUA_2G14860)-RELATED"/>
    <property type="match status" value="1"/>
</dbReference>
<dbReference type="PANTHER" id="PTHR43798">
    <property type="entry name" value="MONOACYLGLYCEROL LIPASE"/>
    <property type="match status" value="1"/>
</dbReference>
<dbReference type="GO" id="GO:0016787">
    <property type="term" value="F:hydrolase activity"/>
    <property type="evidence" value="ECO:0007669"/>
    <property type="project" value="UniProtKB-KW"/>
</dbReference>
<evidence type="ECO:0000313" key="3">
    <source>
        <dbReference type="Proteomes" id="UP000694257"/>
    </source>
</evidence>
<sequence length="228" mass="25432">MTVVFVHGVPETAALWDSLRAHLDGDSMALSLPGFASARPESFAATKDAYADWLAAELHRISGPIDLVGHDWGALLTYRIVTKYDVPLRSWVADGASIMHPDYRWHELAQTWQTSGAGEEFMRQATDIDTRMGNSILDLYRSATPNPYRDWGPDLKRSTAPGLVITPLQDPYDDYQPAAEIARQLAANHYLMPDAGHWWMAEHPAAAAEALQDFWTSLFPAPGPWLSW</sequence>
<dbReference type="InterPro" id="IPR000073">
    <property type="entry name" value="AB_hydrolase_1"/>
</dbReference>
<gene>
    <name evidence="2" type="ORF">KV110_32480</name>
</gene>
<feature type="domain" description="AB hydrolase-1" evidence="1">
    <location>
        <begin position="3"/>
        <end position="210"/>
    </location>
</feature>
<evidence type="ECO:0000259" key="1">
    <source>
        <dbReference type="Pfam" id="PF12697"/>
    </source>
</evidence>
<protein>
    <submittedName>
        <fullName evidence="2">Alpha/beta hydrolase</fullName>
    </submittedName>
</protein>
<name>A0ABX8RKD7_NOCIO</name>
<organism evidence="2 3">
    <name type="scientific">Nocardia iowensis</name>
    <dbReference type="NCBI Taxonomy" id="204891"/>
    <lineage>
        <taxon>Bacteria</taxon>
        <taxon>Bacillati</taxon>
        <taxon>Actinomycetota</taxon>
        <taxon>Actinomycetes</taxon>
        <taxon>Mycobacteriales</taxon>
        <taxon>Nocardiaceae</taxon>
        <taxon>Nocardia</taxon>
    </lineage>
</organism>
<accession>A0ABX8RKD7</accession>
<dbReference type="EMBL" id="CP078145">
    <property type="protein sequence ID" value="QXN90108.1"/>
    <property type="molecule type" value="Genomic_DNA"/>
</dbReference>
<keyword evidence="3" id="KW-1185">Reference proteome</keyword>
<proteinExistence type="predicted"/>